<reference evidence="2 3" key="1">
    <citation type="journal article" date="2018" name="J. Allergy Clin. Immunol.">
        <title>High-quality assembly of Dermatophagoides pteronyssinus genome and transcriptome reveals a wide range of novel allergens.</title>
        <authorList>
            <person name="Liu X.Y."/>
            <person name="Yang K.Y."/>
            <person name="Wang M.Q."/>
            <person name="Kwok J.S."/>
            <person name="Zeng X."/>
            <person name="Yang Z."/>
            <person name="Xiao X.J."/>
            <person name="Lau C.P."/>
            <person name="Li Y."/>
            <person name="Huang Z.M."/>
            <person name="Ba J.G."/>
            <person name="Yim A.K."/>
            <person name="Ouyang C.Y."/>
            <person name="Ngai S.M."/>
            <person name="Chan T.F."/>
            <person name="Leung E.L."/>
            <person name="Liu L."/>
            <person name="Liu Z.G."/>
            <person name="Tsui S.K."/>
        </authorList>
    </citation>
    <scope>NUCLEOTIDE SEQUENCE [LARGE SCALE GENOMIC DNA]</scope>
    <source>
        <strain evidence="2">Derp</strain>
    </source>
</reference>
<feature type="compositionally biased region" description="Polar residues" evidence="1">
    <location>
        <begin position="1671"/>
        <end position="1680"/>
    </location>
</feature>
<feature type="compositionally biased region" description="Polar residues" evidence="1">
    <location>
        <begin position="145"/>
        <end position="155"/>
    </location>
</feature>
<protein>
    <recommendedName>
        <fullName evidence="4">Protein BCL9 homolog</fullName>
    </recommendedName>
</protein>
<dbReference type="EMBL" id="NJHN03000060">
    <property type="protein sequence ID" value="KAH9419176.1"/>
    <property type="molecule type" value="Genomic_DNA"/>
</dbReference>
<accession>A0ABQ8J988</accession>
<feature type="compositionally biased region" description="Pro residues" evidence="1">
    <location>
        <begin position="1685"/>
        <end position="1713"/>
    </location>
</feature>
<feature type="compositionally biased region" description="Low complexity" evidence="1">
    <location>
        <begin position="365"/>
        <end position="379"/>
    </location>
</feature>
<evidence type="ECO:0000313" key="2">
    <source>
        <dbReference type="EMBL" id="KAH9419176.1"/>
    </source>
</evidence>
<feature type="compositionally biased region" description="Gly residues" evidence="1">
    <location>
        <begin position="724"/>
        <end position="735"/>
    </location>
</feature>
<feature type="region of interest" description="Disordered" evidence="1">
    <location>
        <begin position="966"/>
        <end position="1133"/>
    </location>
</feature>
<feature type="region of interest" description="Disordered" evidence="1">
    <location>
        <begin position="1321"/>
        <end position="1349"/>
    </location>
</feature>
<feature type="region of interest" description="Disordered" evidence="1">
    <location>
        <begin position="1"/>
        <end position="379"/>
    </location>
</feature>
<feature type="compositionally biased region" description="Low complexity" evidence="1">
    <location>
        <begin position="877"/>
        <end position="899"/>
    </location>
</feature>
<feature type="compositionally biased region" description="Polar residues" evidence="1">
    <location>
        <begin position="1104"/>
        <end position="1118"/>
    </location>
</feature>
<feature type="compositionally biased region" description="Low complexity" evidence="1">
    <location>
        <begin position="1442"/>
        <end position="1489"/>
    </location>
</feature>
<organism evidence="2 3">
    <name type="scientific">Dermatophagoides pteronyssinus</name>
    <name type="common">European house dust mite</name>
    <dbReference type="NCBI Taxonomy" id="6956"/>
    <lineage>
        <taxon>Eukaryota</taxon>
        <taxon>Metazoa</taxon>
        <taxon>Ecdysozoa</taxon>
        <taxon>Arthropoda</taxon>
        <taxon>Chelicerata</taxon>
        <taxon>Arachnida</taxon>
        <taxon>Acari</taxon>
        <taxon>Acariformes</taxon>
        <taxon>Sarcoptiformes</taxon>
        <taxon>Astigmata</taxon>
        <taxon>Psoroptidia</taxon>
        <taxon>Analgoidea</taxon>
        <taxon>Pyroglyphidae</taxon>
        <taxon>Dermatophagoidinae</taxon>
        <taxon>Dermatophagoides</taxon>
    </lineage>
</organism>
<keyword evidence="3" id="KW-1185">Reference proteome</keyword>
<feature type="region of interest" description="Disordered" evidence="1">
    <location>
        <begin position="669"/>
        <end position="780"/>
    </location>
</feature>
<dbReference type="Proteomes" id="UP000887458">
    <property type="component" value="Unassembled WGS sequence"/>
</dbReference>
<feature type="compositionally biased region" description="Low complexity" evidence="1">
    <location>
        <begin position="990"/>
        <end position="1000"/>
    </location>
</feature>
<feature type="compositionally biased region" description="Low complexity" evidence="1">
    <location>
        <begin position="10"/>
        <end position="78"/>
    </location>
</feature>
<feature type="compositionally biased region" description="Polar residues" evidence="1">
    <location>
        <begin position="1070"/>
        <end position="1091"/>
    </location>
</feature>
<evidence type="ECO:0008006" key="4">
    <source>
        <dbReference type="Google" id="ProtNLM"/>
    </source>
</evidence>
<gene>
    <name evidence="2" type="ORF">DERP_005680</name>
</gene>
<evidence type="ECO:0000313" key="3">
    <source>
        <dbReference type="Proteomes" id="UP000887458"/>
    </source>
</evidence>
<sequence length="1767" mass="186417">MNILDKQSPTQASSITTSTITSTTTATLASTGAVAPSSSTSTSTTSNTNTNNNNIGQQLSNNNNSNNNNNNNSGNGQNCAPGNGGNNHNNNGNNNNGGGNGTTPLQPPPPPSLPSLSQCSSATGGSGSVGQPSTPLTPSSSSSSQDCLLSNNQLISSMSMTSTGGGQQGPSSVSSSCSAPHTPLDSLQASINSQSDPSSTSTSSITTNSGLQRPTNVSTPSSVSFTNNNNTNSAPSTPASMIQGGGCPPSVGSQNNDNLSMTPMIGSPSLNQLTPTGEYTPVSSQSPFANSQQQPNQTNSANTSTTSTSSTPNLLSSSPLSVHQPSSNVDNQICNNTNINNGKNKTINNGNNGGNNNPNKKHCNNRNNNNNVNNNPNVPNNLMSNNNNGIGIMGMGVPSNNFAMNQPPPPMHPQHPSQMSMNPNSCMGGGMALGPNNNNMSGMMMGDNKNQMNHFSSMTPPHNPLSNNNQMPCGGMPNGMSSSSGPPPPPGMLNGSISPFDVDCGPKTMSQFPNEFSPNLSDGCGPPPSMPNSCPPPRMSLSNCHSMGGGPPPMNMPPSNMMNVGPNKNMCNMNPNMLPNTGPPSHAPNMKTPPMDSGIGNMGSGGGGGGGQFIQQQNQVFVFNTMMANNAADAVEQGRFPSIIHFHMNQPITKKFMEKNSIKLQSLNRQPNNSWMAGNIRQPRIRGPNASTNGMPPMRGNFVRTTNPPCFSPYNHNPPPGPGPGGGNGSAGSPGPGQWNPNWPPSGPPPPPNNHHHHMSGSGNVPQPFSNDMKMGCGVNPMNAPPMRQCGPTPSQQYDNNNCGNNFNPRGYPMGMSCTEDDNLTPQQKQHRENKLAILANIQQEFLQREANQNPNNRLGPSPQNAQPPGSNTDHFGPGMMDPMMSSGNSNQQSMMYPLHHSHPPPPPPHHHHHSDPQMSFKQENIDPHNHPMNPHGHPLPPGMNPSDMNFNPNFCPNPMMNNNNNNDPWLKSGSGPNFPPMIDDTKPFTSTTTATTTSNSRRKGSQQQQNANHLSPISQQGPINSPNQSCINQSPSNRVPPPPYNPTLHRSMSSPHPGSPAAMSLPSPRMTSDSGRQANYTPGSVRSGPSTPVVIDGPPLINSPKSNSRANSSPGNSKKNKQQQQQQQQQSMDNDLMFGAKSEHPLMPVPSPQQIDYINTFEGQELTIQKQPNAHFQETNDMMVGGGGGNDLLNNDLFANDFICGPNQQSNNPPPPMSMNNPRFPPGPCNFDSRYQDNMRFNGGPMMDNYNRPPSHGMCGNQSGGPQFNQNDPNSIRFSNCDMKSSRIPGSNGPDMGTYPPSSNSLCDINFANSIPPINDGMSGSFSNGGGPPGPGGSGFNDPSVDNSINSLQSLQKMAPPFEMVGPNSKSGPMTGGASAGMMAQSNQMMGPNQKGGNGRMPANYDQSFGPDPGIGQMPPCNDMNDSNNYGGPPHMVQSTNMPPMNYPPNNFSQSTNSSMPSNMIPPNSDPPYGGSMHSGSGSFSPMPMNTPTHSMIDQSSSNGPSPIPSMMQPGGPGSQGNFGPRMPPSSNVNRPMNPSNNHGQRYNSPNIQVKPDAPNTIQYLPSRPQGPTTTPPNRPPNLDFLQQSLNMGSNKSSGPPPPSNPYYPPNSAGSMAPNRPNMNFGGPHGPGGPSMMRPQNMNTAAGPPVSGPPQPGNMCAGNDMMFNRQPGSANHQMTNGPSRMPPPPPNSNFGPNGPPLPPVNGPIPPTGQKPSGNNGPVLHPDSFDKFDNDSAYAQQYHNFQQQLYATNTRNSANNPRMSSNF</sequence>
<feature type="compositionally biased region" description="Polar residues" evidence="1">
    <location>
        <begin position="1006"/>
        <end position="1034"/>
    </location>
</feature>
<feature type="compositionally biased region" description="Low complexity" evidence="1">
    <location>
        <begin position="289"/>
        <end position="358"/>
    </location>
</feature>
<feature type="compositionally biased region" description="Polar residues" evidence="1">
    <location>
        <begin position="853"/>
        <end position="874"/>
    </location>
</feature>
<feature type="compositionally biased region" description="Polar residues" evidence="1">
    <location>
        <begin position="1491"/>
        <end position="1506"/>
    </location>
</feature>
<feature type="compositionally biased region" description="Low complexity" evidence="1">
    <location>
        <begin position="190"/>
        <end position="240"/>
    </location>
</feature>
<proteinExistence type="predicted"/>
<feature type="compositionally biased region" description="Gly residues" evidence="1">
    <location>
        <begin position="1328"/>
        <end position="1340"/>
    </location>
</feature>
<feature type="region of interest" description="Disordered" evidence="1">
    <location>
        <begin position="1748"/>
        <end position="1767"/>
    </location>
</feature>
<evidence type="ECO:0000256" key="1">
    <source>
        <dbReference type="SAM" id="MobiDB-lite"/>
    </source>
</evidence>
<name>A0ABQ8J988_DERPT</name>
<feature type="region of interest" description="Disordered" evidence="1">
    <location>
        <begin position="1428"/>
        <end position="1733"/>
    </location>
</feature>
<feature type="compositionally biased region" description="Low complexity" evidence="1">
    <location>
        <begin position="169"/>
        <end position="178"/>
    </location>
</feature>
<feature type="compositionally biased region" description="Pro residues" evidence="1">
    <location>
        <begin position="1600"/>
        <end position="1610"/>
    </location>
</feature>
<feature type="region of interest" description="Disordered" evidence="1">
    <location>
        <begin position="853"/>
        <end position="949"/>
    </location>
</feature>
<feature type="compositionally biased region" description="Polar residues" evidence="1">
    <location>
        <begin position="1530"/>
        <end position="1553"/>
    </location>
</feature>
<feature type="compositionally biased region" description="Pro residues" evidence="1">
    <location>
        <begin position="742"/>
        <end position="753"/>
    </location>
</feature>
<feature type="compositionally biased region" description="Low complexity" evidence="1">
    <location>
        <begin position="132"/>
        <end position="144"/>
    </location>
</feature>
<reference evidence="2 3" key="2">
    <citation type="journal article" date="2022" name="Mol. Biol. Evol.">
        <title>Comparative Genomics Reveals Insights into the Divergent Evolution of Astigmatic Mites and Household Pest Adaptations.</title>
        <authorList>
            <person name="Xiong Q."/>
            <person name="Wan A.T."/>
            <person name="Liu X."/>
            <person name="Fung C.S."/>
            <person name="Xiao X."/>
            <person name="Malainual N."/>
            <person name="Hou J."/>
            <person name="Wang L."/>
            <person name="Wang M."/>
            <person name="Yang K.Y."/>
            <person name="Cui Y."/>
            <person name="Leung E.L."/>
            <person name="Nong W."/>
            <person name="Shin S.K."/>
            <person name="Au S.W."/>
            <person name="Jeong K.Y."/>
            <person name="Chew F.T."/>
            <person name="Hui J.H."/>
            <person name="Leung T.F."/>
            <person name="Tungtrongchitr A."/>
            <person name="Zhong N."/>
            <person name="Liu Z."/>
            <person name="Tsui S.K."/>
        </authorList>
    </citation>
    <scope>NUCLEOTIDE SEQUENCE [LARGE SCALE GENOMIC DNA]</scope>
    <source>
        <strain evidence="2">Derp</strain>
    </source>
</reference>
<feature type="compositionally biased region" description="Polar residues" evidence="1">
    <location>
        <begin position="251"/>
        <end position="261"/>
    </location>
</feature>
<comment type="caution">
    <text evidence="2">The sequence shown here is derived from an EMBL/GenBank/DDBJ whole genome shotgun (WGS) entry which is preliminary data.</text>
</comment>
<feature type="compositionally biased region" description="Polar residues" evidence="1">
    <location>
        <begin position="268"/>
        <end position="288"/>
    </location>
</feature>